<evidence type="ECO:0000313" key="1">
    <source>
        <dbReference type="EMBL" id="KAH8039102.1"/>
    </source>
</evidence>
<proteinExistence type="predicted"/>
<reference evidence="1" key="1">
    <citation type="journal article" date="2020" name="Cell">
        <title>Large-Scale Comparative Analyses of Tick Genomes Elucidate Their Genetic Diversity and Vector Capacities.</title>
        <authorList>
            <consortium name="Tick Genome and Microbiome Consortium (TIGMIC)"/>
            <person name="Jia N."/>
            <person name="Wang J."/>
            <person name="Shi W."/>
            <person name="Du L."/>
            <person name="Sun Y."/>
            <person name="Zhan W."/>
            <person name="Jiang J.F."/>
            <person name="Wang Q."/>
            <person name="Zhang B."/>
            <person name="Ji P."/>
            <person name="Bell-Sakyi L."/>
            <person name="Cui X.M."/>
            <person name="Yuan T.T."/>
            <person name="Jiang B.G."/>
            <person name="Yang W.F."/>
            <person name="Lam T.T."/>
            <person name="Chang Q.C."/>
            <person name="Ding S.J."/>
            <person name="Wang X.J."/>
            <person name="Zhu J.G."/>
            <person name="Ruan X.D."/>
            <person name="Zhao L."/>
            <person name="Wei J.T."/>
            <person name="Ye R.Z."/>
            <person name="Que T.C."/>
            <person name="Du C.H."/>
            <person name="Zhou Y.H."/>
            <person name="Cheng J.X."/>
            <person name="Dai P.F."/>
            <person name="Guo W.B."/>
            <person name="Han X.H."/>
            <person name="Huang E.J."/>
            <person name="Li L.F."/>
            <person name="Wei W."/>
            <person name="Gao Y.C."/>
            <person name="Liu J.Z."/>
            <person name="Shao H.Z."/>
            <person name="Wang X."/>
            <person name="Wang C.C."/>
            <person name="Yang T.C."/>
            <person name="Huo Q.B."/>
            <person name="Li W."/>
            <person name="Chen H.Y."/>
            <person name="Chen S.E."/>
            <person name="Zhou L.G."/>
            <person name="Ni X.B."/>
            <person name="Tian J.H."/>
            <person name="Sheng Y."/>
            <person name="Liu T."/>
            <person name="Pan Y.S."/>
            <person name="Xia L.Y."/>
            <person name="Li J."/>
            <person name="Zhao F."/>
            <person name="Cao W.C."/>
        </authorList>
    </citation>
    <scope>NUCLEOTIDE SEQUENCE</scope>
    <source>
        <strain evidence="1">Rmic-2018</strain>
    </source>
</reference>
<comment type="caution">
    <text evidence="1">The sequence shown here is derived from an EMBL/GenBank/DDBJ whole genome shotgun (WGS) entry which is preliminary data.</text>
</comment>
<reference evidence="1" key="2">
    <citation type="submission" date="2021-09" db="EMBL/GenBank/DDBJ databases">
        <authorList>
            <person name="Jia N."/>
            <person name="Wang J."/>
            <person name="Shi W."/>
            <person name="Du L."/>
            <person name="Sun Y."/>
            <person name="Zhan W."/>
            <person name="Jiang J."/>
            <person name="Wang Q."/>
            <person name="Zhang B."/>
            <person name="Ji P."/>
            <person name="Sakyi L.B."/>
            <person name="Cui X."/>
            <person name="Yuan T."/>
            <person name="Jiang B."/>
            <person name="Yang W."/>
            <person name="Lam T.T.-Y."/>
            <person name="Chang Q."/>
            <person name="Ding S."/>
            <person name="Wang X."/>
            <person name="Zhu J."/>
            <person name="Ruan X."/>
            <person name="Zhao L."/>
            <person name="Wei J."/>
            <person name="Que T."/>
            <person name="Du C."/>
            <person name="Cheng J."/>
            <person name="Dai P."/>
            <person name="Han X."/>
            <person name="Huang E."/>
            <person name="Gao Y."/>
            <person name="Liu J."/>
            <person name="Shao H."/>
            <person name="Ye R."/>
            <person name="Li L."/>
            <person name="Wei W."/>
            <person name="Wang X."/>
            <person name="Wang C."/>
            <person name="Huo Q."/>
            <person name="Li W."/>
            <person name="Guo W."/>
            <person name="Chen H."/>
            <person name="Chen S."/>
            <person name="Zhou L."/>
            <person name="Zhou L."/>
            <person name="Ni X."/>
            <person name="Tian J."/>
            <person name="Zhou Y."/>
            <person name="Sheng Y."/>
            <person name="Liu T."/>
            <person name="Pan Y."/>
            <person name="Xia L."/>
            <person name="Li J."/>
            <person name="Zhao F."/>
            <person name="Cao W."/>
        </authorList>
    </citation>
    <scope>NUCLEOTIDE SEQUENCE</scope>
    <source>
        <strain evidence="1">Rmic-2018</strain>
        <tissue evidence="1">Larvae</tissue>
    </source>
</reference>
<dbReference type="PANTHER" id="PTHR33198:SF19">
    <property type="entry name" value="CCHC-TYPE DOMAIN-CONTAINING PROTEIN"/>
    <property type="match status" value="1"/>
</dbReference>
<organism evidence="1 2">
    <name type="scientific">Rhipicephalus microplus</name>
    <name type="common">Cattle tick</name>
    <name type="synonym">Boophilus microplus</name>
    <dbReference type="NCBI Taxonomy" id="6941"/>
    <lineage>
        <taxon>Eukaryota</taxon>
        <taxon>Metazoa</taxon>
        <taxon>Ecdysozoa</taxon>
        <taxon>Arthropoda</taxon>
        <taxon>Chelicerata</taxon>
        <taxon>Arachnida</taxon>
        <taxon>Acari</taxon>
        <taxon>Parasitiformes</taxon>
        <taxon>Ixodida</taxon>
        <taxon>Ixodoidea</taxon>
        <taxon>Ixodidae</taxon>
        <taxon>Rhipicephalinae</taxon>
        <taxon>Rhipicephalus</taxon>
        <taxon>Boophilus</taxon>
    </lineage>
</organism>
<keyword evidence="2" id="KW-1185">Reference proteome</keyword>
<dbReference type="AlphaFoldDB" id="A0A9J6EXE0"/>
<sequence length="129" mass="14769">MSAGRPPEFGGVDGTWPMYRVRLEAHFEAHHIADEAKKQTLLISSLTDSAVVVVEGRYYPRKVNELSYDGVAGHLEEHYTPHVNDTAASYAFFMRTQKTGKSVQDFIAEIRQLAQKCYFRRSSERMLRD</sequence>
<name>A0A9J6EXE0_RHIMP</name>
<gene>
    <name evidence="1" type="ORF">HPB51_005063</name>
</gene>
<accession>A0A9J6EXE0</accession>
<dbReference type="Proteomes" id="UP000821866">
    <property type="component" value="Chromosome 1"/>
</dbReference>
<dbReference type="VEuPathDB" id="VectorBase:LOC119185683"/>
<protein>
    <submittedName>
        <fullName evidence="1">Uncharacterized protein</fullName>
    </submittedName>
</protein>
<evidence type="ECO:0000313" key="2">
    <source>
        <dbReference type="Proteomes" id="UP000821866"/>
    </source>
</evidence>
<dbReference type="EMBL" id="JABSTU010000001">
    <property type="protein sequence ID" value="KAH8039102.1"/>
    <property type="molecule type" value="Genomic_DNA"/>
</dbReference>
<dbReference type="PANTHER" id="PTHR33198">
    <property type="entry name" value="ANK_REP_REGION DOMAIN-CONTAINING PROTEIN-RELATED"/>
    <property type="match status" value="1"/>
</dbReference>